<dbReference type="AlphaFoldDB" id="A0AAW2LW59"/>
<dbReference type="GO" id="GO:0003676">
    <property type="term" value="F:nucleic acid binding"/>
    <property type="evidence" value="ECO:0007669"/>
    <property type="project" value="InterPro"/>
</dbReference>
<sequence length="117" mass="13183">MQNVTKGNFRGKGMIDKRLQTCSYCGKTGHTNKSCFKLHGTPDWYKDLKDHRQREIVSARGYNIVTGEAGNNSENTPGFGEAVKQMTELIKLMKENIPQQDPLQVNFAHGDDFGYSL</sequence>
<proteinExistence type="predicted"/>
<dbReference type="PANTHER" id="PTHR34222:SF99">
    <property type="entry name" value="PROTEIN, PUTATIVE-RELATED"/>
    <property type="match status" value="1"/>
</dbReference>
<dbReference type="SUPFAM" id="SSF57756">
    <property type="entry name" value="Retrovirus zinc finger-like domains"/>
    <property type="match status" value="1"/>
</dbReference>
<dbReference type="EMBL" id="JACGWM010000016">
    <property type="protein sequence ID" value="KAL0322061.1"/>
    <property type="molecule type" value="Genomic_DNA"/>
</dbReference>
<dbReference type="InterPro" id="IPR001878">
    <property type="entry name" value="Znf_CCHC"/>
</dbReference>
<reference evidence="3" key="1">
    <citation type="submission" date="2020-06" db="EMBL/GenBank/DDBJ databases">
        <authorList>
            <person name="Li T."/>
            <person name="Hu X."/>
            <person name="Zhang T."/>
            <person name="Song X."/>
            <person name="Zhang H."/>
            <person name="Dai N."/>
            <person name="Sheng W."/>
            <person name="Hou X."/>
            <person name="Wei L."/>
        </authorList>
    </citation>
    <scope>NUCLEOTIDE SEQUENCE</scope>
    <source>
        <strain evidence="3">KEN8</strain>
        <tissue evidence="3">Leaf</tissue>
    </source>
</reference>
<organism evidence="3">
    <name type="scientific">Sesamum calycinum</name>
    <dbReference type="NCBI Taxonomy" id="2727403"/>
    <lineage>
        <taxon>Eukaryota</taxon>
        <taxon>Viridiplantae</taxon>
        <taxon>Streptophyta</taxon>
        <taxon>Embryophyta</taxon>
        <taxon>Tracheophyta</taxon>
        <taxon>Spermatophyta</taxon>
        <taxon>Magnoliopsida</taxon>
        <taxon>eudicotyledons</taxon>
        <taxon>Gunneridae</taxon>
        <taxon>Pentapetalae</taxon>
        <taxon>asterids</taxon>
        <taxon>lamiids</taxon>
        <taxon>Lamiales</taxon>
        <taxon>Pedaliaceae</taxon>
        <taxon>Sesamum</taxon>
    </lineage>
</organism>
<evidence type="ECO:0000256" key="1">
    <source>
        <dbReference type="PROSITE-ProRule" id="PRU00047"/>
    </source>
</evidence>
<keyword evidence="1" id="KW-0863">Zinc-finger</keyword>
<dbReference type="PANTHER" id="PTHR34222">
    <property type="entry name" value="GAG_PRE-INTEGRS DOMAIN-CONTAINING PROTEIN"/>
    <property type="match status" value="1"/>
</dbReference>
<evidence type="ECO:0000313" key="3">
    <source>
        <dbReference type="EMBL" id="KAL0322061.1"/>
    </source>
</evidence>
<gene>
    <name evidence="3" type="ORF">Scaly_2502500</name>
</gene>
<accession>A0AAW2LW59</accession>
<feature type="domain" description="CCHC-type" evidence="2">
    <location>
        <begin position="22"/>
        <end position="35"/>
    </location>
</feature>
<comment type="caution">
    <text evidence="3">The sequence shown here is derived from an EMBL/GenBank/DDBJ whole genome shotgun (WGS) entry which is preliminary data.</text>
</comment>
<name>A0AAW2LW59_9LAMI</name>
<keyword evidence="1" id="KW-0862">Zinc</keyword>
<dbReference type="InterPro" id="IPR036875">
    <property type="entry name" value="Znf_CCHC_sf"/>
</dbReference>
<evidence type="ECO:0000259" key="2">
    <source>
        <dbReference type="PROSITE" id="PS50158"/>
    </source>
</evidence>
<dbReference type="PROSITE" id="PS50158">
    <property type="entry name" value="ZF_CCHC"/>
    <property type="match status" value="1"/>
</dbReference>
<keyword evidence="1" id="KW-0479">Metal-binding</keyword>
<reference evidence="3" key="2">
    <citation type="journal article" date="2024" name="Plant">
        <title>Genomic evolution and insights into agronomic trait innovations of Sesamum species.</title>
        <authorList>
            <person name="Miao H."/>
            <person name="Wang L."/>
            <person name="Qu L."/>
            <person name="Liu H."/>
            <person name="Sun Y."/>
            <person name="Le M."/>
            <person name="Wang Q."/>
            <person name="Wei S."/>
            <person name="Zheng Y."/>
            <person name="Lin W."/>
            <person name="Duan Y."/>
            <person name="Cao H."/>
            <person name="Xiong S."/>
            <person name="Wang X."/>
            <person name="Wei L."/>
            <person name="Li C."/>
            <person name="Ma Q."/>
            <person name="Ju M."/>
            <person name="Zhao R."/>
            <person name="Li G."/>
            <person name="Mu C."/>
            <person name="Tian Q."/>
            <person name="Mei H."/>
            <person name="Zhang T."/>
            <person name="Gao T."/>
            <person name="Zhang H."/>
        </authorList>
    </citation>
    <scope>NUCLEOTIDE SEQUENCE</scope>
    <source>
        <strain evidence="3">KEN8</strain>
    </source>
</reference>
<dbReference type="GO" id="GO:0008270">
    <property type="term" value="F:zinc ion binding"/>
    <property type="evidence" value="ECO:0007669"/>
    <property type="project" value="UniProtKB-KW"/>
</dbReference>
<protein>
    <recommendedName>
        <fullName evidence="2">CCHC-type domain-containing protein</fullName>
    </recommendedName>
</protein>